<feature type="domain" description="Copper amine oxidase-like N-terminal" evidence="1">
    <location>
        <begin position="50"/>
        <end position="152"/>
    </location>
</feature>
<accession>A0A292YT31</accession>
<comment type="caution">
    <text evidence="2">The sequence shown here is derived from an EMBL/GenBank/DDBJ whole genome shotgun (WGS) entry which is preliminary data.</text>
</comment>
<dbReference type="InterPro" id="IPR036582">
    <property type="entry name" value="Mao_N_sf"/>
</dbReference>
<evidence type="ECO:0000313" key="3">
    <source>
        <dbReference type="Proteomes" id="UP000217785"/>
    </source>
</evidence>
<protein>
    <recommendedName>
        <fullName evidence="1">Copper amine oxidase-like N-terminal domain-containing protein</fullName>
    </recommendedName>
</protein>
<dbReference type="EMBL" id="BDUF01000121">
    <property type="protein sequence ID" value="GAX92079.1"/>
    <property type="molecule type" value="Genomic_DNA"/>
</dbReference>
<dbReference type="Proteomes" id="UP000217785">
    <property type="component" value="Unassembled WGS sequence"/>
</dbReference>
<proteinExistence type="predicted"/>
<dbReference type="AlphaFoldDB" id="A0A292YT31"/>
<dbReference type="RefSeq" id="WP_172899763.1">
    <property type="nucleotide sequence ID" value="NZ_BDUF01000121.1"/>
</dbReference>
<evidence type="ECO:0000313" key="2">
    <source>
        <dbReference type="EMBL" id="GAX92079.1"/>
    </source>
</evidence>
<evidence type="ECO:0000259" key="1">
    <source>
        <dbReference type="Pfam" id="PF07833"/>
    </source>
</evidence>
<dbReference type="Gene3D" id="3.30.457.10">
    <property type="entry name" value="Copper amine oxidase-like, N-terminal domain"/>
    <property type="match status" value="1"/>
</dbReference>
<gene>
    <name evidence="2" type="ORF">EFBL_3770</name>
</gene>
<dbReference type="InterPro" id="IPR012854">
    <property type="entry name" value="Cu_amine_oxidase-like_N"/>
</dbReference>
<reference evidence="3" key="1">
    <citation type="submission" date="2017-07" db="EMBL/GenBank/DDBJ databases">
        <title>Draft genome sequence of Effusibacillus lacus strain skLN1.</title>
        <authorList>
            <person name="Watanabe M."/>
            <person name="Kojima H."/>
            <person name="Fukui M."/>
        </authorList>
    </citation>
    <scope>NUCLEOTIDE SEQUENCE [LARGE SCALE GENOMIC DNA]</scope>
    <source>
        <strain evidence="3">skLN1</strain>
    </source>
</reference>
<name>A0A292YT31_9BACL</name>
<organism evidence="2 3">
    <name type="scientific">Effusibacillus lacus</name>
    <dbReference type="NCBI Taxonomy" id="1348429"/>
    <lineage>
        <taxon>Bacteria</taxon>
        <taxon>Bacillati</taxon>
        <taxon>Bacillota</taxon>
        <taxon>Bacilli</taxon>
        <taxon>Bacillales</taxon>
        <taxon>Alicyclobacillaceae</taxon>
        <taxon>Effusibacillus</taxon>
    </lineage>
</organism>
<sequence length="299" mass="33820">MVKKVFVFVLIAILLGAMAGAYPLGFSRGDALPRDVAYAEETVKPIEVLLNGQPVTFDVQPQAVNDRTYVPFRKLLEALGATVEWDESIQTAKAHKDGLIVTIPVGSKIISVQDHTLTMDVPVVVVEGRTLVPLRFVGQALGARVTWTPGEKVDRVEIVQSYEDMIEQMVTGISGDQKVSYEQAGILFEWLYKGQEKGQLPPFTGERVPEGRQWFYQYEFRNNQPLLNFASGFLAKYPDSEIRDTQFIKTKNYHIQKHDWFGGGKVHFFGYAVWDTSIAPDKYSYKYEGVEKAHYLPPY</sequence>
<dbReference type="Pfam" id="PF07833">
    <property type="entry name" value="Cu_amine_oxidN1"/>
    <property type="match status" value="1"/>
</dbReference>
<dbReference type="SUPFAM" id="SSF55383">
    <property type="entry name" value="Copper amine oxidase, domain N"/>
    <property type="match status" value="1"/>
</dbReference>
<keyword evidence="3" id="KW-1185">Reference proteome</keyword>